<feature type="compositionally biased region" description="Polar residues" evidence="1">
    <location>
        <begin position="1"/>
        <end position="16"/>
    </location>
</feature>
<dbReference type="Gene3D" id="1.25.40.10">
    <property type="entry name" value="Tetratricopeptide repeat domain"/>
    <property type="match status" value="1"/>
</dbReference>
<accession>A0A3D8SJD1</accession>
<feature type="compositionally biased region" description="Polar residues" evidence="1">
    <location>
        <begin position="51"/>
        <end position="71"/>
    </location>
</feature>
<dbReference type="GeneID" id="38113452"/>
<dbReference type="InterPro" id="IPR011990">
    <property type="entry name" value="TPR-like_helical_dom_sf"/>
</dbReference>
<evidence type="ECO:0000313" key="3">
    <source>
        <dbReference type="Proteomes" id="UP000256690"/>
    </source>
</evidence>
<proteinExistence type="predicted"/>
<dbReference type="OrthoDB" id="72441at2759"/>
<name>A0A3D8SJD1_9EURO</name>
<dbReference type="EMBL" id="PVWQ01000003">
    <property type="protein sequence ID" value="RDW86440.1"/>
    <property type="molecule type" value="Genomic_DNA"/>
</dbReference>
<dbReference type="RefSeq" id="XP_026605964.1">
    <property type="nucleotide sequence ID" value="XM_026745098.1"/>
</dbReference>
<dbReference type="STRING" id="1810919.A0A3D8SJD1"/>
<evidence type="ECO:0000256" key="1">
    <source>
        <dbReference type="SAM" id="MobiDB-lite"/>
    </source>
</evidence>
<protein>
    <submittedName>
        <fullName evidence="2">Uncharacterized protein</fullName>
    </submittedName>
</protein>
<dbReference type="Proteomes" id="UP000256690">
    <property type="component" value="Unassembled WGS sequence"/>
</dbReference>
<sequence>MSTALSRNDNTRSVSRGSCPRPTPRRPRQPTRKQSFGASTRKKWLSCESKIPSSNTGPGENVQSQPESDTTAPGPPTNAENRTKTRAARKVDEGAKLNSEADRNLKLVDEFWDKYAEEKLSSPPYVSSRRRLDRSRALVRHVVHKVRPGRKMQRNIDLVSQGKTLNSHTLNSKLYPLYRKAVLLLETVEHRSRGRTGFPKSNLYTVSYVNNPALQRREIYVPDETIAFLAGVSIKFSQSENVWFMGLHGDCRVHVLPTSESLGVNRKVVLIGFPRAVTSAMKSIMTVKERQEKGDPLVDIQKPPVPIFPSRLSLAKEGPTEGSWSLTKIRGVWAHDPRPSVALDALIDSPHKISTVRQFMEHVEQLTRSEPTPGHSTPHRTRVAGALRYLFLDRNMQHLISTTAVNVAISYLLKQKYRDIVRALFNRVGHVATIETFNILLKSVAKTQNIESFCSILAVMARLRVAPDIRTWLALLDSLILPTQKAYLVKLMERRGYLKDPYILRSVLQFMVKDLFKEHLRAGGSVNDFFQRTVMVSGSNWFPPSLTKQMFAVTANLGNVRAMRKLLKLCKGSQVPLDSTVAYEIINLFPNDTYSAVYYVLQCLDSSSPDLDSLTYERLFVNAFHNKHYNICRVLWRYACMNESTTKPMRDTMTFLLMQNKATESMSEQEKLWWTSAGKVIAGVCLHRPEYPLKQDLLKSIPSEFHDSPLSAFVNRATLEGKEREDQRRAARAIIKHDYEVGPWFRPILSIGPMLEAALQLDTDWGSVPRPTNWLIQNAIYIRFSLSLSRRKKHQK</sequence>
<comment type="caution">
    <text evidence="2">The sequence shown here is derived from an EMBL/GenBank/DDBJ whole genome shotgun (WGS) entry which is preliminary data.</text>
</comment>
<reference evidence="2 3" key="1">
    <citation type="journal article" date="2018" name="IMA Fungus">
        <title>IMA Genome-F 9: Draft genome sequence of Annulohypoxylon stygium, Aspergillus mulundensis, Berkeleyomyces basicola (syn. Thielaviopsis basicola), Ceratocystis smalleyi, two Cercospora beticola strains, Coleophoma cylindrospora, Fusarium fracticaudum, Phialophora cf. hyalina, and Morchella septimelata.</title>
        <authorList>
            <person name="Wingfield B.D."/>
            <person name="Bills G.F."/>
            <person name="Dong Y."/>
            <person name="Huang W."/>
            <person name="Nel W.J."/>
            <person name="Swalarsk-Parry B.S."/>
            <person name="Vaghefi N."/>
            <person name="Wilken P.M."/>
            <person name="An Z."/>
            <person name="de Beer Z.W."/>
            <person name="De Vos L."/>
            <person name="Chen L."/>
            <person name="Duong T.A."/>
            <person name="Gao Y."/>
            <person name="Hammerbacher A."/>
            <person name="Kikkert J.R."/>
            <person name="Li Y."/>
            <person name="Li H."/>
            <person name="Li K."/>
            <person name="Li Q."/>
            <person name="Liu X."/>
            <person name="Ma X."/>
            <person name="Naidoo K."/>
            <person name="Pethybridge S.J."/>
            <person name="Sun J."/>
            <person name="Steenkamp E.T."/>
            <person name="van der Nest M.A."/>
            <person name="van Wyk S."/>
            <person name="Wingfield M.J."/>
            <person name="Xiong C."/>
            <person name="Yue Q."/>
            <person name="Zhang X."/>
        </authorList>
    </citation>
    <scope>NUCLEOTIDE SEQUENCE [LARGE SCALE GENOMIC DNA]</scope>
    <source>
        <strain evidence="2 3">DSM 5745</strain>
    </source>
</reference>
<dbReference type="AlphaFoldDB" id="A0A3D8SJD1"/>
<organism evidence="2 3">
    <name type="scientific">Aspergillus mulundensis</name>
    <dbReference type="NCBI Taxonomy" id="1810919"/>
    <lineage>
        <taxon>Eukaryota</taxon>
        <taxon>Fungi</taxon>
        <taxon>Dikarya</taxon>
        <taxon>Ascomycota</taxon>
        <taxon>Pezizomycotina</taxon>
        <taxon>Eurotiomycetes</taxon>
        <taxon>Eurotiomycetidae</taxon>
        <taxon>Eurotiales</taxon>
        <taxon>Aspergillaceae</taxon>
        <taxon>Aspergillus</taxon>
        <taxon>Aspergillus subgen. Nidulantes</taxon>
    </lineage>
</organism>
<feature type="region of interest" description="Disordered" evidence="1">
    <location>
        <begin position="1"/>
        <end position="97"/>
    </location>
</feature>
<gene>
    <name evidence="2" type="ORF">DSM5745_03082</name>
</gene>
<keyword evidence="3" id="KW-1185">Reference proteome</keyword>
<evidence type="ECO:0000313" key="2">
    <source>
        <dbReference type="EMBL" id="RDW86440.1"/>
    </source>
</evidence>